<organism evidence="2 3">
    <name type="scientific">Marasmius crinis-equi</name>
    <dbReference type="NCBI Taxonomy" id="585013"/>
    <lineage>
        <taxon>Eukaryota</taxon>
        <taxon>Fungi</taxon>
        <taxon>Dikarya</taxon>
        <taxon>Basidiomycota</taxon>
        <taxon>Agaricomycotina</taxon>
        <taxon>Agaricomycetes</taxon>
        <taxon>Agaricomycetidae</taxon>
        <taxon>Agaricales</taxon>
        <taxon>Marasmiineae</taxon>
        <taxon>Marasmiaceae</taxon>
        <taxon>Marasmius</taxon>
    </lineage>
</organism>
<dbReference type="Gene3D" id="3.80.10.10">
    <property type="entry name" value="Ribonuclease Inhibitor"/>
    <property type="match status" value="1"/>
</dbReference>
<reference evidence="2 3" key="1">
    <citation type="submission" date="2024-02" db="EMBL/GenBank/DDBJ databases">
        <title>A draft genome for the cacao thread blight pathogen Marasmius crinis-equi.</title>
        <authorList>
            <person name="Cohen S.P."/>
            <person name="Baruah I.K."/>
            <person name="Amoako-Attah I."/>
            <person name="Bukari Y."/>
            <person name="Meinhardt L.W."/>
            <person name="Bailey B.A."/>
        </authorList>
    </citation>
    <scope>NUCLEOTIDE SEQUENCE [LARGE SCALE GENOMIC DNA]</scope>
    <source>
        <strain evidence="2 3">GH-76</strain>
    </source>
</reference>
<evidence type="ECO:0000256" key="1">
    <source>
        <dbReference type="SAM" id="MobiDB-lite"/>
    </source>
</evidence>
<evidence type="ECO:0000313" key="2">
    <source>
        <dbReference type="EMBL" id="KAL0571614.1"/>
    </source>
</evidence>
<sequence length="443" mass="49122">MQGRKEGLKAWLDRSGSLPLTISLSTGVAPNTSTPGIDQGYADIIELLVRYSPRWKTIALGPRIASLNLQPLERLKAEDLPLLQAVHSSTNLFAFPSNPISPPSPTPLANLLTHAPSLRSLHLACELVPSVDLPLRWSRLTELRINSLTSYASVTIEPSQLVQKLAETCHSLIKLSIRASLPFPPHVFSTPAEPLDWESLREFEIMFEGYCYEFSNGGTQTRFSTGIRNTFKAFTAPNLRHLSFHIISLSNTGSAEVPPGLNEEGAPFEEFISRSRCMLTVLDVSLPRSLNVEAVSKSLRLLPSLKSLKLGHPVRRNSPAPDLQTLQVLREWIKAVFHALLLPDMCEDLEELECEGCYADADAAGLMVDLAFARQRLKAFKADFGTVSRGGVDILVSCLNAKVRELRETRKVQVDWTWQEEAPPKEAVKETPESGLPGTNEWW</sequence>
<gene>
    <name evidence="2" type="ORF">V5O48_010348</name>
</gene>
<feature type="compositionally biased region" description="Basic and acidic residues" evidence="1">
    <location>
        <begin position="423"/>
        <end position="432"/>
    </location>
</feature>
<name>A0ABR3F8M5_9AGAR</name>
<dbReference type="EMBL" id="JBAHYK010000741">
    <property type="protein sequence ID" value="KAL0571614.1"/>
    <property type="molecule type" value="Genomic_DNA"/>
</dbReference>
<dbReference type="InterPro" id="IPR032675">
    <property type="entry name" value="LRR_dom_sf"/>
</dbReference>
<keyword evidence="3" id="KW-1185">Reference proteome</keyword>
<accession>A0ABR3F8M5</accession>
<dbReference type="Proteomes" id="UP001465976">
    <property type="component" value="Unassembled WGS sequence"/>
</dbReference>
<comment type="caution">
    <text evidence="2">The sequence shown here is derived from an EMBL/GenBank/DDBJ whole genome shotgun (WGS) entry which is preliminary data.</text>
</comment>
<proteinExistence type="predicted"/>
<evidence type="ECO:0000313" key="3">
    <source>
        <dbReference type="Proteomes" id="UP001465976"/>
    </source>
</evidence>
<dbReference type="SUPFAM" id="SSF52047">
    <property type="entry name" value="RNI-like"/>
    <property type="match status" value="1"/>
</dbReference>
<protein>
    <recommendedName>
        <fullName evidence="4">F-box domain-containing protein</fullName>
    </recommendedName>
</protein>
<evidence type="ECO:0008006" key="4">
    <source>
        <dbReference type="Google" id="ProtNLM"/>
    </source>
</evidence>
<feature type="region of interest" description="Disordered" evidence="1">
    <location>
        <begin position="423"/>
        <end position="443"/>
    </location>
</feature>